<evidence type="ECO:0000313" key="2">
    <source>
        <dbReference type="Proteomes" id="UP000799754"/>
    </source>
</evidence>
<sequence length="130" mass="14346">MQFEPPLGSTFQAYHKAIDDVVQWIASTARATGTVGHLFEKDVPTAHRSFLQKLKDKRAAPPSLLRKLKGKTRNQTKSTVNATSPSTIEISYKTLRRLGKAIASADNIEVDYNVLVVLKGIIHARKGFAT</sequence>
<evidence type="ECO:0000313" key="1">
    <source>
        <dbReference type="EMBL" id="KAF2632487.1"/>
    </source>
</evidence>
<proteinExistence type="predicted"/>
<name>A0ACB6SG84_9PLEO</name>
<dbReference type="Proteomes" id="UP000799754">
    <property type="component" value="Unassembled WGS sequence"/>
</dbReference>
<keyword evidence="2" id="KW-1185">Reference proteome</keyword>
<organism evidence="1 2">
    <name type="scientific">Macroventuria anomochaeta</name>
    <dbReference type="NCBI Taxonomy" id="301207"/>
    <lineage>
        <taxon>Eukaryota</taxon>
        <taxon>Fungi</taxon>
        <taxon>Dikarya</taxon>
        <taxon>Ascomycota</taxon>
        <taxon>Pezizomycotina</taxon>
        <taxon>Dothideomycetes</taxon>
        <taxon>Pleosporomycetidae</taxon>
        <taxon>Pleosporales</taxon>
        <taxon>Pleosporineae</taxon>
        <taxon>Didymellaceae</taxon>
        <taxon>Macroventuria</taxon>
    </lineage>
</organism>
<gene>
    <name evidence="1" type="ORF">BU25DRAFT_407014</name>
</gene>
<accession>A0ACB6SG84</accession>
<comment type="caution">
    <text evidence="1">The sequence shown here is derived from an EMBL/GenBank/DDBJ whole genome shotgun (WGS) entry which is preliminary data.</text>
</comment>
<reference evidence="1" key="1">
    <citation type="journal article" date="2020" name="Stud. Mycol.">
        <title>101 Dothideomycetes genomes: a test case for predicting lifestyles and emergence of pathogens.</title>
        <authorList>
            <person name="Haridas S."/>
            <person name="Albert R."/>
            <person name="Binder M."/>
            <person name="Bloem J."/>
            <person name="Labutti K."/>
            <person name="Salamov A."/>
            <person name="Andreopoulos B."/>
            <person name="Baker S."/>
            <person name="Barry K."/>
            <person name="Bills G."/>
            <person name="Bluhm B."/>
            <person name="Cannon C."/>
            <person name="Castanera R."/>
            <person name="Culley D."/>
            <person name="Daum C."/>
            <person name="Ezra D."/>
            <person name="Gonzalez J."/>
            <person name="Henrissat B."/>
            <person name="Kuo A."/>
            <person name="Liang C."/>
            <person name="Lipzen A."/>
            <person name="Lutzoni F."/>
            <person name="Magnuson J."/>
            <person name="Mondo S."/>
            <person name="Nolan M."/>
            <person name="Ohm R."/>
            <person name="Pangilinan J."/>
            <person name="Park H.-J."/>
            <person name="Ramirez L."/>
            <person name="Alfaro M."/>
            <person name="Sun H."/>
            <person name="Tritt A."/>
            <person name="Yoshinaga Y."/>
            <person name="Zwiers L.-H."/>
            <person name="Turgeon B."/>
            <person name="Goodwin S."/>
            <person name="Spatafora J."/>
            <person name="Crous P."/>
            <person name="Grigoriev I."/>
        </authorList>
    </citation>
    <scope>NUCLEOTIDE SEQUENCE</scope>
    <source>
        <strain evidence="1">CBS 525.71</strain>
    </source>
</reference>
<protein>
    <submittedName>
        <fullName evidence="1">Uncharacterized protein</fullName>
    </submittedName>
</protein>
<dbReference type="EMBL" id="MU006703">
    <property type="protein sequence ID" value="KAF2632487.1"/>
    <property type="molecule type" value="Genomic_DNA"/>
</dbReference>